<dbReference type="PANTHER" id="PTHR12015">
    <property type="entry name" value="SMALL INDUCIBLE CYTOKINE A"/>
    <property type="match status" value="1"/>
</dbReference>
<evidence type="ECO:0000256" key="3">
    <source>
        <dbReference type="ARBA" id="ARBA00022514"/>
    </source>
</evidence>
<sequence>LVRCSCIMFFFYIFDEYFMLILQELSLSVTADISARPPIQQLRCQCVKTYSGKPINPKLIQKVQMISAGPQCRNVEIIATLKNGLTCLNPTDEWVKNILEFRSFLAIFCNSHFSSAYVCRAVRCRHCIIPIANCLNADDLLTKHILTKQI</sequence>
<dbReference type="InterPro" id="IPR001811">
    <property type="entry name" value="Chemokine_IL8-like_dom"/>
</dbReference>
<dbReference type="GO" id="GO:0006954">
    <property type="term" value="P:inflammatory response"/>
    <property type="evidence" value="ECO:0007669"/>
    <property type="project" value="UniProtKB-KW"/>
</dbReference>
<evidence type="ECO:0000259" key="8">
    <source>
        <dbReference type="SMART" id="SM00199"/>
    </source>
</evidence>
<dbReference type="InterPro" id="IPR033899">
    <property type="entry name" value="CXC_Chemokine_domain"/>
</dbReference>
<dbReference type="FunFam" id="2.40.50.40:FF:000004">
    <property type="entry name" value="C-X-C motif chemokine"/>
    <property type="match status" value="1"/>
</dbReference>
<evidence type="ECO:0000256" key="2">
    <source>
        <dbReference type="ARBA" id="ARBA00010665"/>
    </source>
</evidence>
<organism evidence="9 10">
    <name type="scientific">Cyprinus carpio</name>
    <name type="common">Common carp</name>
    <dbReference type="NCBI Taxonomy" id="7962"/>
    <lineage>
        <taxon>Eukaryota</taxon>
        <taxon>Metazoa</taxon>
        <taxon>Chordata</taxon>
        <taxon>Craniata</taxon>
        <taxon>Vertebrata</taxon>
        <taxon>Euteleostomi</taxon>
        <taxon>Actinopterygii</taxon>
        <taxon>Neopterygii</taxon>
        <taxon>Teleostei</taxon>
        <taxon>Ostariophysi</taxon>
        <taxon>Cypriniformes</taxon>
        <taxon>Cyprinidae</taxon>
        <taxon>Cyprininae</taxon>
        <taxon>Cyprinus</taxon>
    </lineage>
</organism>
<evidence type="ECO:0000256" key="7">
    <source>
        <dbReference type="ARBA" id="ARBA00054901"/>
    </source>
</evidence>
<dbReference type="Gene3D" id="2.40.50.40">
    <property type="match status" value="1"/>
</dbReference>
<name>A0A8C2BR30_CYPCA</name>
<reference evidence="9" key="1">
    <citation type="submission" date="2025-08" db="UniProtKB">
        <authorList>
            <consortium name="Ensembl"/>
        </authorList>
    </citation>
    <scope>IDENTIFICATION</scope>
</reference>
<dbReference type="GO" id="GO:0008009">
    <property type="term" value="F:chemokine activity"/>
    <property type="evidence" value="ECO:0007669"/>
    <property type="project" value="InterPro"/>
</dbReference>
<evidence type="ECO:0000256" key="5">
    <source>
        <dbReference type="ARBA" id="ARBA00023157"/>
    </source>
</evidence>
<dbReference type="GO" id="GO:0006955">
    <property type="term" value="P:immune response"/>
    <property type="evidence" value="ECO:0007669"/>
    <property type="project" value="InterPro"/>
</dbReference>
<dbReference type="InterPro" id="IPR039809">
    <property type="entry name" value="Chemokine_b/g/d"/>
</dbReference>
<comment type="function">
    <text evidence="7">Ligand for cxcr3.2. Chemotactic for macrophages.</text>
</comment>
<protein>
    <submittedName>
        <fullName evidence="9">Chemokine (C-X-C motif) ligand 8b, duplicate 3</fullName>
    </submittedName>
</protein>
<keyword evidence="5" id="KW-1015">Disulfide bond</keyword>
<dbReference type="GO" id="GO:0005615">
    <property type="term" value="C:extracellular space"/>
    <property type="evidence" value="ECO:0007669"/>
    <property type="project" value="UniProtKB-KW"/>
</dbReference>
<dbReference type="Proteomes" id="UP000694701">
    <property type="component" value="Unplaced"/>
</dbReference>
<accession>A0A8C2BR30</accession>
<comment type="similarity">
    <text evidence="2">Belongs to the intercrine alpha (chemokine CxC) family.</text>
</comment>
<keyword evidence="6" id="KW-0395">Inflammatory response</keyword>
<dbReference type="InterPro" id="IPR036048">
    <property type="entry name" value="Interleukin_8-like_sf"/>
</dbReference>
<comment type="subcellular location">
    <subcellularLocation>
        <location evidence="1">Secreted</location>
    </subcellularLocation>
</comment>
<dbReference type="Ensembl" id="ENSCCRT00020001462.1">
    <property type="protein sequence ID" value="ENSCCRP00020001216.1"/>
    <property type="gene ID" value="ENSCCRG00020000788.1"/>
</dbReference>
<keyword evidence="3" id="KW-0202">Cytokine</keyword>
<dbReference type="CDD" id="cd00273">
    <property type="entry name" value="Chemokine_CXC"/>
    <property type="match status" value="1"/>
</dbReference>
<dbReference type="AlphaFoldDB" id="A0A8C2BR30"/>
<evidence type="ECO:0000313" key="10">
    <source>
        <dbReference type="Proteomes" id="UP000694701"/>
    </source>
</evidence>
<proteinExistence type="inferred from homology"/>
<evidence type="ECO:0000313" key="9">
    <source>
        <dbReference type="Ensembl" id="ENSCCRP00020001216.1"/>
    </source>
</evidence>
<evidence type="ECO:0000256" key="1">
    <source>
        <dbReference type="ARBA" id="ARBA00004613"/>
    </source>
</evidence>
<feature type="domain" description="Chemokine interleukin-8-like" evidence="8">
    <location>
        <begin position="41"/>
        <end position="102"/>
    </location>
</feature>
<keyword evidence="4" id="KW-0964">Secreted</keyword>
<evidence type="ECO:0000256" key="4">
    <source>
        <dbReference type="ARBA" id="ARBA00022525"/>
    </source>
</evidence>
<dbReference type="Pfam" id="PF00048">
    <property type="entry name" value="IL8"/>
    <property type="match status" value="1"/>
</dbReference>
<evidence type="ECO:0000256" key="6">
    <source>
        <dbReference type="ARBA" id="ARBA00023198"/>
    </source>
</evidence>
<dbReference type="GO" id="GO:0042056">
    <property type="term" value="F:chemoattractant activity"/>
    <property type="evidence" value="ECO:0007669"/>
    <property type="project" value="UniProtKB-ARBA"/>
</dbReference>
<dbReference type="PANTHER" id="PTHR12015:SF192">
    <property type="entry name" value="GROWTH-REGULATED ALPHA PROTEIN"/>
    <property type="match status" value="1"/>
</dbReference>
<dbReference type="SMART" id="SM00199">
    <property type="entry name" value="SCY"/>
    <property type="match status" value="1"/>
</dbReference>
<dbReference type="SUPFAM" id="SSF54117">
    <property type="entry name" value="Interleukin 8-like chemokines"/>
    <property type="match status" value="1"/>
</dbReference>